<dbReference type="PROSITE" id="PS51273">
    <property type="entry name" value="GATASE_TYPE_1"/>
    <property type="match status" value="1"/>
</dbReference>
<dbReference type="EMBL" id="CP018622">
    <property type="protein sequence ID" value="AUJ23776.1"/>
    <property type="molecule type" value="Genomic_DNA"/>
</dbReference>
<dbReference type="InterPro" id="IPR006221">
    <property type="entry name" value="TrpG/PapA_dom"/>
</dbReference>
<evidence type="ECO:0000313" key="4">
    <source>
        <dbReference type="Proteomes" id="UP000234237"/>
    </source>
</evidence>
<dbReference type="FunFam" id="3.40.50.880:FF:000003">
    <property type="entry name" value="Anthranilate synthase component II"/>
    <property type="match status" value="1"/>
</dbReference>
<dbReference type="PRINTS" id="PR00099">
    <property type="entry name" value="CPSGATASE"/>
</dbReference>
<accession>A0A2K9IVJ6</accession>
<dbReference type="Pfam" id="PF00117">
    <property type="entry name" value="GATase"/>
    <property type="match status" value="1"/>
</dbReference>
<dbReference type="GO" id="GO:0005829">
    <property type="term" value="C:cytosol"/>
    <property type="evidence" value="ECO:0007669"/>
    <property type="project" value="TreeGrafter"/>
</dbReference>
<dbReference type="AlphaFoldDB" id="A0A2K9IVJ6"/>
<dbReference type="RefSeq" id="WP_101932682.1">
    <property type="nucleotide sequence ID" value="NZ_CP018622.1"/>
</dbReference>
<evidence type="ECO:0000259" key="2">
    <source>
        <dbReference type="Pfam" id="PF00117"/>
    </source>
</evidence>
<dbReference type="CDD" id="cd01743">
    <property type="entry name" value="GATase1_Anthranilate_Synthase"/>
    <property type="match status" value="1"/>
</dbReference>
<dbReference type="PANTHER" id="PTHR43418:SF4">
    <property type="entry name" value="MULTIFUNCTIONAL TRYPTOPHAN BIOSYNTHESIS PROTEIN"/>
    <property type="match status" value="1"/>
</dbReference>
<evidence type="ECO:0000256" key="1">
    <source>
        <dbReference type="ARBA" id="ARBA00022962"/>
    </source>
</evidence>
<dbReference type="Proteomes" id="UP000234237">
    <property type="component" value="Chromosome"/>
</dbReference>
<dbReference type="SUPFAM" id="SSF52317">
    <property type="entry name" value="Class I glutamine amidotransferase-like"/>
    <property type="match status" value="1"/>
</dbReference>
<dbReference type="GO" id="GO:0004049">
    <property type="term" value="F:anthranilate synthase activity"/>
    <property type="evidence" value="ECO:0007669"/>
    <property type="project" value="TreeGrafter"/>
</dbReference>
<sequence length="198" mass="22111">MILLIDNFDSFTFNIYQYVAESGYDIHVVRNNYISVQEINELCPDGIIISPGPGLPQQAGACLEIVKAYYMELPILGICLGHQVIAEAFGGELRQAKQIMHGKTSPVTHKGSGIFQYLSQPLEVMRYHSYTIEPSSCPKQLDIMATSMDDHEIMAIQHTIYPVYGVQFHPESIGTKVGKKIIQNFLDQLSQSKTSLSN</sequence>
<dbReference type="InterPro" id="IPR029062">
    <property type="entry name" value="Class_I_gatase-like"/>
</dbReference>
<keyword evidence="1" id="KW-0315">Glutamine amidotransferase</keyword>
<proteinExistence type="predicted"/>
<dbReference type="GO" id="GO:0046820">
    <property type="term" value="F:4-amino-4-deoxychorismate synthase activity"/>
    <property type="evidence" value="ECO:0007669"/>
    <property type="project" value="UniProtKB-EC"/>
</dbReference>
<keyword evidence="3" id="KW-0032">Aminotransferase</keyword>
<organism evidence="3 4">
    <name type="scientific">Virgibacillus dokdonensis</name>
    <dbReference type="NCBI Taxonomy" id="302167"/>
    <lineage>
        <taxon>Bacteria</taxon>
        <taxon>Bacillati</taxon>
        <taxon>Bacillota</taxon>
        <taxon>Bacilli</taxon>
        <taxon>Bacillales</taxon>
        <taxon>Bacillaceae</taxon>
        <taxon>Virgibacillus</taxon>
    </lineage>
</organism>
<dbReference type="NCBIfam" id="TIGR00566">
    <property type="entry name" value="trpG_papA"/>
    <property type="match status" value="1"/>
</dbReference>
<dbReference type="InterPro" id="IPR050472">
    <property type="entry name" value="Anth_synth/Amidotransfase"/>
</dbReference>
<dbReference type="PRINTS" id="PR00096">
    <property type="entry name" value="GATASE"/>
</dbReference>
<dbReference type="InterPro" id="IPR017926">
    <property type="entry name" value="GATASE"/>
</dbReference>
<evidence type="ECO:0000313" key="3">
    <source>
        <dbReference type="EMBL" id="AUJ23776.1"/>
    </source>
</evidence>
<protein>
    <submittedName>
        <fullName evidence="3">Aminodeoxychorismate synthase component 2</fullName>
        <ecNumber evidence="3">2.6.1.85</ecNumber>
    </submittedName>
</protein>
<dbReference type="GO" id="GO:0000162">
    <property type="term" value="P:L-tryptophan biosynthetic process"/>
    <property type="evidence" value="ECO:0007669"/>
    <property type="project" value="TreeGrafter"/>
</dbReference>
<name>A0A2K9IVJ6_9BACI</name>
<dbReference type="PANTHER" id="PTHR43418">
    <property type="entry name" value="MULTIFUNCTIONAL TRYPTOPHAN BIOSYNTHESIS PROTEIN-RELATED"/>
    <property type="match status" value="1"/>
</dbReference>
<keyword evidence="3" id="KW-0808">Transferase</keyword>
<dbReference type="KEGG" id="vpn:A21D_00663"/>
<reference evidence="4" key="1">
    <citation type="submission" date="2016-11" db="EMBL/GenBank/DDBJ databases">
        <title>Complete genome sequence of Virgibacillus pantothenticus 21D, a halophilic bacterium isolated from the deep hypersaline anoxic basin Discovery in the Mediterranean Sea.</title>
        <authorList>
            <person name="Zeaiter Z."/>
            <person name="Booth J.M."/>
            <person name="Prosdocimi E.M."/>
            <person name="Mapelli F."/>
            <person name="Fusi M."/>
            <person name="Daffonchio D."/>
            <person name="Borin S."/>
            <person name="Crotti E."/>
        </authorList>
    </citation>
    <scope>NUCLEOTIDE SEQUENCE [LARGE SCALE GENOMIC DNA]</scope>
    <source>
        <strain evidence="4">21D</strain>
    </source>
</reference>
<feature type="domain" description="Glutamine amidotransferase" evidence="2">
    <location>
        <begin position="3"/>
        <end position="188"/>
    </location>
</feature>
<dbReference type="EC" id="2.6.1.85" evidence="3"/>
<gene>
    <name evidence="3" type="primary">pabA_1</name>
    <name evidence="3" type="ORF">A21D_00663</name>
</gene>
<dbReference type="Gene3D" id="3.40.50.880">
    <property type="match status" value="1"/>
</dbReference>
<dbReference type="PRINTS" id="PR00097">
    <property type="entry name" value="ANTSNTHASEII"/>
</dbReference>